<dbReference type="Ensembl" id="ENSKMAT00000028816.1">
    <property type="protein sequence ID" value="ENSKMAP00000028458.1"/>
    <property type="gene ID" value="ENSKMAG00000021084.1"/>
</dbReference>
<keyword evidence="3" id="KW-0333">Golgi apparatus</keyword>
<dbReference type="GO" id="GO:0006891">
    <property type="term" value="P:intra-Golgi vesicle-mediated transport"/>
    <property type="evidence" value="ECO:0007669"/>
    <property type="project" value="InterPro"/>
</dbReference>
<dbReference type="InterPro" id="IPR048485">
    <property type="entry name" value="COG5_helical"/>
</dbReference>
<organism evidence="7 8">
    <name type="scientific">Kryptolebias marmoratus</name>
    <name type="common">Mangrove killifish</name>
    <name type="synonym">Rivulus marmoratus</name>
    <dbReference type="NCBI Taxonomy" id="37003"/>
    <lineage>
        <taxon>Eukaryota</taxon>
        <taxon>Metazoa</taxon>
        <taxon>Chordata</taxon>
        <taxon>Craniata</taxon>
        <taxon>Vertebrata</taxon>
        <taxon>Euteleostomi</taxon>
        <taxon>Actinopterygii</taxon>
        <taxon>Neopterygii</taxon>
        <taxon>Teleostei</taxon>
        <taxon>Neoteleostei</taxon>
        <taxon>Acanthomorphata</taxon>
        <taxon>Ovalentaria</taxon>
        <taxon>Atherinomorphae</taxon>
        <taxon>Cyprinodontiformes</taxon>
        <taxon>Rivulidae</taxon>
        <taxon>Kryptolebias</taxon>
    </lineage>
</organism>
<dbReference type="PANTHER" id="PTHR13228:SF3">
    <property type="entry name" value="CONSERVED OLIGOMERIC GOLGI COMPLEX SUBUNIT 5"/>
    <property type="match status" value="1"/>
</dbReference>
<evidence type="ECO:0000259" key="6">
    <source>
        <dbReference type="Pfam" id="PF20649"/>
    </source>
</evidence>
<dbReference type="STRING" id="37003.ENSKMAP00000028458"/>
<dbReference type="OMA" id="MMVEYFE"/>
<feature type="domain" description="Conserved oligomeric Golgi complex subunit 5 N-terminal" evidence="5">
    <location>
        <begin position="20"/>
        <end position="139"/>
    </location>
</feature>
<proteinExistence type="predicted"/>
<protein>
    <recommendedName>
        <fullName evidence="2">Conserved oligomeric Golgi complex subunit 5</fullName>
    </recommendedName>
</protein>
<comment type="subcellular location">
    <subcellularLocation>
        <location evidence="1">Golgi apparatus membrane</location>
        <topology evidence="1">Peripheral membrane protein</topology>
    </subcellularLocation>
</comment>
<evidence type="ECO:0000313" key="8">
    <source>
        <dbReference type="Proteomes" id="UP000264800"/>
    </source>
</evidence>
<dbReference type="Pfam" id="PF20649">
    <property type="entry name" value="COG5_C"/>
    <property type="match status" value="1"/>
</dbReference>
<sequence length="800" mass="89076">ALQSRGWQNMRPVLSECYADFLAEGFDAKTFTAQVIHHAVISEQLAKLEQGISQLDKELHVQVVERHEDLLAQATGIDLIHDVLICCPNVETEFLSRIRTKIVDPYNKIVARITQLARLQVACDLLRRIIRILYLSKRLQGQLQGGSREITKAAQSLNELDYLSQGVDMSGIEVIENELLLISRARLEVENQAKRLLEQGMEIQNPTQVGTALQVFYNLGSLRETINVVVEGYKTTIKDNIASALDIKGLTQPANPRGAPGRAAMPTPGNTAAFRAALWTNLEKLMDQICAACRQVQHLQKVLMKKRDPVSHVCFIDDIIKDGQPDILCTFWTDVTSTLSEEFHRATEASSFLKQAFEGEYPKLLRLYNELWRRLQQYNASLQGAWTASGGSDASLDITAPEIDGLDLFTQGKQDYNPEKALKDSLQPYEAAYLSKSLSRLFDPINLVFPMGGRNPPSNDELESIIKTISSELNVALVDPNLSLSVAKNAAKTVQLFCVKSEQLLCTQGDASQVIGPLTEGQRRNIAVVNSLYRLQQAATKIVSGLGACPSAAAEALSSSLEGVQALMSSAVQPLVQSVSDSIEWFSDGLPKPDTPCSLYMKELQGFLSRVMADYFRQFQCVDFVYDRTESVARRAIELFLRHASLLRPLGEGGKMRLAADFAQMEMAVAPLCRRVSDLGKLYRMLRSLRPLLFQTSELIASSPAVGDLIPFSTLLHFLFSRAPPELKSPYQRAEWSVARYSQWLDDHPSERDRLNLIRGALEAYVQAVRTRQGKEFAPIYPIMLQLLQRATSGGQEVKA</sequence>
<feature type="domain" description="Conserved oligomeric Golgi complex subunit 5 helical" evidence="6">
    <location>
        <begin position="169"/>
        <end position="372"/>
    </location>
</feature>
<name>A0A3Q3BEJ0_KRYMA</name>
<reference evidence="7" key="2">
    <citation type="submission" date="2025-09" db="UniProtKB">
        <authorList>
            <consortium name="Ensembl"/>
        </authorList>
    </citation>
    <scope>IDENTIFICATION</scope>
</reference>
<dbReference type="Pfam" id="PF10392">
    <property type="entry name" value="COG5_N"/>
    <property type="match status" value="1"/>
</dbReference>
<dbReference type="GO" id="GO:0017119">
    <property type="term" value="C:Golgi transport complex"/>
    <property type="evidence" value="ECO:0007669"/>
    <property type="project" value="InterPro"/>
</dbReference>
<dbReference type="Proteomes" id="UP000264800">
    <property type="component" value="Unplaced"/>
</dbReference>
<dbReference type="InterPro" id="IPR049176">
    <property type="entry name" value="COG5_N"/>
</dbReference>
<evidence type="ECO:0000256" key="1">
    <source>
        <dbReference type="ARBA" id="ARBA00004395"/>
    </source>
</evidence>
<dbReference type="PANTHER" id="PTHR13228">
    <property type="entry name" value="CONSERVED OLIGOMERIC GOLGI COMPLEX COMPONENT 5"/>
    <property type="match status" value="1"/>
</dbReference>
<reference evidence="7" key="1">
    <citation type="submission" date="2025-08" db="UniProtKB">
        <authorList>
            <consortium name="Ensembl"/>
        </authorList>
    </citation>
    <scope>IDENTIFICATION</scope>
</reference>
<dbReference type="InterPro" id="IPR019465">
    <property type="entry name" value="Cog5"/>
</dbReference>
<evidence type="ECO:0000256" key="2">
    <source>
        <dbReference type="ARBA" id="ARBA00020974"/>
    </source>
</evidence>
<keyword evidence="4" id="KW-0472">Membrane</keyword>
<evidence type="ECO:0000313" key="7">
    <source>
        <dbReference type="Ensembl" id="ENSKMAP00000028458.1"/>
    </source>
</evidence>
<dbReference type="AlphaFoldDB" id="A0A3Q3BEJ0"/>
<evidence type="ECO:0000256" key="3">
    <source>
        <dbReference type="ARBA" id="ARBA00023034"/>
    </source>
</evidence>
<keyword evidence="8" id="KW-1185">Reference proteome</keyword>
<dbReference type="GeneTree" id="ENSGT00390000004586"/>
<dbReference type="GO" id="GO:0000139">
    <property type="term" value="C:Golgi membrane"/>
    <property type="evidence" value="ECO:0007669"/>
    <property type="project" value="UniProtKB-SubCell"/>
</dbReference>
<evidence type="ECO:0000259" key="5">
    <source>
        <dbReference type="Pfam" id="PF10392"/>
    </source>
</evidence>
<accession>A0A3Q3BEJ0</accession>
<evidence type="ECO:0000256" key="4">
    <source>
        <dbReference type="ARBA" id="ARBA00023136"/>
    </source>
</evidence>